<accession>M2T0V7</accession>
<dbReference type="Proteomes" id="UP000016934">
    <property type="component" value="Unassembled WGS sequence"/>
</dbReference>
<evidence type="ECO:0000313" key="3">
    <source>
        <dbReference type="Proteomes" id="UP000016934"/>
    </source>
</evidence>
<dbReference type="EMBL" id="KB445646">
    <property type="protein sequence ID" value="EMD62637.1"/>
    <property type="molecule type" value="Genomic_DNA"/>
</dbReference>
<sequence>MTFSIIPCTIRRRTFAFSWSFTIRIIGTYDHRKLGPLKPVRSSLVKQLTGGLVVRWVTTSESPLSYVFGVLYFLQTCGVFGLWGLHVGTKTFFEPTAHGW</sequence>
<protein>
    <submittedName>
        <fullName evidence="2">Uncharacterized protein</fullName>
    </submittedName>
</protein>
<dbReference type="KEGG" id="bsc:COCSADRAFT_222761"/>
<keyword evidence="1" id="KW-1133">Transmembrane helix</keyword>
<reference evidence="3" key="2">
    <citation type="journal article" date="2013" name="PLoS Genet.">
        <title>Comparative genome structure, secondary metabolite, and effector coding capacity across Cochliobolus pathogens.</title>
        <authorList>
            <person name="Condon B.J."/>
            <person name="Leng Y."/>
            <person name="Wu D."/>
            <person name="Bushley K.E."/>
            <person name="Ohm R.A."/>
            <person name="Otillar R."/>
            <person name="Martin J."/>
            <person name="Schackwitz W."/>
            <person name="Grimwood J."/>
            <person name="MohdZainudin N."/>
            <person name="Xue C."/>
            <person name="Wang R."/>
            <person name="Manning V.A."/>
            <person name="Dhillon B."/>
            <person name="Tu Z.J."/>
            <person name="Steffenson B.J."/>
            <person name="Salamov A."/>
            <person name="Sun H."/>
            <person name="Lowry S."/>
            <person name="LaButti K."/>
            <person name="Han J."/>
            <person name="Copeland A."/>
            <person name="Lindquist E."/>
            <person name="Barry K."/>
            <person name="Schmutz J."/>
            <person name="Baker S.E."/>
            <person name="Ciuffetti L.M."/>
            <person name="Grigoriev I.V."/>
            <person name="Zhong S."/>
            <person name="Turgeon B.G."/>
        </authorList>
    </citation>
    <scope>NUCLEOTIDE SEQUENCE [LARGE SCALE GENOMIC DNA]</scope>
    <source>
        <strain evidence="3">ND90Pr / ATCC 201652</strain>
    </source>
</reference>
<dbReference type="RefSeq" id="XP_007701961.1">
    <property type="nucleotide sequence ID" value="XM_007703771.1"/>
</dbReference>
<organism evidence="2 3">
    <name type="scientific">Cochliobolus sativus (strain ND90Pr / ATCC 201652)</name>
    <name type="common">Common root rot and spot blotch fungus</name>
    <name type="synonym">Bipolaris sorokiniana</name>
    <dbReference type="NCBI Taxonomy" id="665912"/>
    <lineage>
        <taxon>Eukaryota</taxon>
        <taxon>Fungi</taxon>
        <taxon>Dikarya</taxon>
        <taxon>Ascomycota</taxon>
        <taxon>Pezizomycotina</taxon>
        <taxon>Dothideomycetes</taxon>
        <taxon>Pleosporomycetidae</taxon>
        <taxon>Pleosporales</taxon>
        <taxon>Pleosporineae</taxon>
        <taxon>Pleosporaceae</taxon>
        <taxon>Bipolaris</taxon>
    </lineage>
</organism>
<gene>
    <name evidence="2" type="ORF">COCSADRAFT_222761</name>
</gene>
<dbReference type="OMA" id="IPCTIRR"/>
<reference evidence="2 3" key="1">
    <citation type="journal article" date="2012" name="PLoS Pathog.">
        <title>Diverse lifestyles and strategies of plant pathogenesis encoded in the genomes of eighteen Dothideomycetes fungi.</title>
        <authorList>
            <person name="Ohm R.A."/>
            <person name="Feau N."/>
            <person name="Henrissat B."/>
            <person name="Schoch C.L."/>
            <person name="Horwitz B.A."/>
            <person name="Barry K.W."/>
            <person name="Condon B.J."/>
            <person name="Copeland A.C."/>
            <person name="Dhillon B."/>
            <person name="Glaser F."/>
            <person name="Hesse C.N."/>
            <person name="Kosti I."/>
            <person name="LaButti K."/>
            <person name="Lindquist E.A."/>
            <person name="Lucas S."/>
            <person name="Salamov A.A."/>
            <person name="Bradshaw R.E."/>
            <person name="Ciuffetti L."/>
            <person name="Hamelin R.C."/>
            <person name="Kema G.H.J."/>
            <person name="Lawrence C."/>
            <person name="Scott J.A."/>
            <person name="Spatafora J.W."/>
            <person name="Turgeon B.G."/>
            <person name="de Wit P.J.G.M."/>
            <person name="Zhong S."/>
            <person name="Goodwin S.B."/>
            <person name="Grigoriev I.V."/>
        </authorList>
    </citation>
    <scope>NUCLEOTIDE SEQUENCE [LARGE SCALE GENOMIC DNA]</scope>
    <source>
        <strain evidence="3">ND90Pr / ATCC 201652</strain>
    </source>
</reference>
<evidence type="ECO:0000313" key="2">
    <source>
        <dbReference type="EMBL" id="EMD62637.1"/>
    </source>
</evidence>
<dbReference type="HOGENOM" id="CLU_2305842_0_0_1"/>
<keyword evidence="1" id="KW-0472">Membrane</keyword>
<evidence type="ECO:0000256" key="1">
    <source>
        <dbReference type="SAM" id="Phobius"/>
    </source>
</evidence>
<feature type="transmembrane region" description="Helical" evidence="1">
    <location>
        <begin position="64"/>
        <end position="85"/>
    </location>
</feature>
<dbReference type="OrthoDB" id="3695292at2759"/>
<keyword evidence="3" id="KW-1185">Reference proteome</keyword>
<keyword evidence="1" id="KW-0812">Transmembrane</keyword>
<name>M2T0V7_COCSN</name>
<proteinExistence type="predicted"/>
<dbReference type="GeneID" id="19134620"/>
<dbReference type="AlphaFoldDB" id="M2T0V7"/>